<dbReference type="EC" id="4.1.1.18" evidence="2"/>
<feature type="domain" description="Orn/Lys/Arg decarboxylase C-terminal" evidence="1">
    <location>
        <begin position="5"/>
        <end position="36"/>
    </location>
</feature>
<dbReference type="InterPro" id="IPR036633">
    <property type="entry name" value="Prn/Lys/Arg_de-COase_C_sf"/>
</dbReference>
<reference evidence="2 3" key="1">
    <citation type="submission" date="2018-06" db="EMBL/GenBank/DDBJ databases">
        <authorList>
            <consortium name="Pathogen Informatics"/>
            <person name="Doyle S."/>
        </authorList>
    </citation>
    <scope>NUCLEOTIDE SEQUENCE [LARGE SCALE GENOMIC DNA]</scope>
    <source>
        <strain evidence="2 3">NCTC10865</strain>
    </source>
</reference>
<dbReference type="EMBL" id="UGCD01000002">
    <property type="protein sequence ID" value="STI18483.1"/>
    <property type="molecule type" value="Genomic_DNA"/>
</dbReference>
<dbReference type="Pfam" id="PF03711">
    <property type="entry name" value="OKR_DC_1_C"/>
    <property type="match status" value="1"/>
</dbReference>
<name>A0A376RKU0_ECOLX</name>
<dbReference type="Gene3D" id="3.90.100.10">
    <property type="entry name" value="Orn/Lys/Arg decarboxylase, C-terminal domain"/>
    <property type="match status" value="1"/>
</dbReference>
<sequence length="73" mass="8327">MPQGNKGIIGYLRALQEFDKQFPGFEHEIQGVNVDENGDFWVRAIVEEERDGQSLPGHITFKRQVSGIKKGRQ</sequence>
<organism evidence="2 3">
    <name type="scientific">Escherichia coli</name>
    <dbReference type="NCBI Taxonomy" id="562"/>
    <lineage>
        <taxon>Bacteria</taxon>
        <taxon>Pseudomonadati</taxon>
        <taxon>Pseudomonadota</taxon>
        <taxon>Gammaproteobacteria</taxon>
        <taxon>Enterobacterales</taxon>
        <taxon>Enterobacteriaceae</taxon>
        <taxon>Escherichia</taxon>
    </lineage>
</organism>
<dbReference type="AlphaFoldDB" id="A0A376RKU0"/>
<dbReference type="Proteomes" id="UP000254159">
    <property type="component" value="Unassembled WGS sequence"/>
</dbReference>
<keyword evidence="2" id="KW-0456">Lyase</keyword>
<evidence type="ECO:0000259" key="1">
    <source>
        <dbReference type="Pfam" id="PF03711"/>
    </source>
</evidence>
<dbReference type="RefSeq" id="WP_158662172.1">
    <property type="nucleotide sequence ID" value="NZ_NSME01000145.1"/>
</dbReference>
<dbReference type="InterPro" id="IPR008286">
    <property type="entry name" value="Prn/Lys/Arg_de-COase_C"/>
</dbReference>
<evidence type="ECO:0000313" key="3">
    <source>
        <dbReference type="Proteomes" id="UP000254159"/>
    </source>
</evidence>
<evidence type="ECO:0000313" key="2">
    <source>
        <dbReference type="EMBL" id="STI18483.1"/>
    </source>
</evidence>
<protein>
    <submittedName>
        <fullName evidence="2">Putative Orn/Lys/Arg decarboxylase</fullName>
        <ecNumber evidence="2">4.1.1.18</ecNumber>
    </submittedName>
</protein>
<dbReference type="GO" id="GO:0008923">
    <property type="term" value="F:lysine decarboxylase activity"/>
    <property type="evidence" value="ECO:0007669"/>
    <property type="project" value="UniProtKB-EC"/>
</dbReference>
<accession>A0A376RKU0</accession>
<proteinExistence type="predicted"/>
<dbReference type="SUPFAM" id="SSF55904">
    <property type="entry name" value="Ornithine decarboxylase C-terminal domain"/>
    <property type="match status" value="1"/>
</dbReference>
<gene>
    <name evidence="2" type="ORF">NCTC10865_03818</name>
</gene>